<feature type="transmembrane region" description="Helical" evidence="4">
    <location>
        <begin position="227"/>
        <end position="251"/>
    </location>
</feature>
<keyword evidence="2 6" id="KW-0436">Ligase</keyword>
<dbReference type="SUPFAM" id="SSF56059">
    <property type="entry name" value="Glutathione synthetase ATP-binding domain-like"/>
    <property type="match status" value="1"/>
</dbReference>
<feature type="transmembrane region" description="Helical" evidence="4">
    <location>
        <begin position="93"/>
        <end position="114"/>
    </location>
</feature>
<reference evidence="6 7" key="1">
    <citation type="submission" date="2019-02" db="EMBL/GenBank/DDBJ databases">
        <title>Draft genome sequence of Arthrospira platensis NIES-3787.</title>
        <authorList>
            <person name="Yamaguchi H."/>
            <person name="Suzuki S."/>
            <person name="Kawachi M."/>
        </authorList>
    </citation>
    <scope>NUCLEOTIDE SEQUENCE [LARGE SCALE GENOMIC DNA]</scope>
    <source>
        <strain evidence="6 7">NIES-3787</strain>
    </source>
</reference>
<dbReference type="Gene3D" id="3.30.1490.20">
    <property type="entry name" value="ATP-grasp fold, A domain"/>
    <property type="match status" value="1"/>
</dbReference>
<evidence type="ECO:0000256" key="2">
    <source>
        <dbReference type="ARBA" id="ARBA00022598"/>
    </source>
</evidence>
<dbReference type="InterPro" id="IPR025840">
    <property type="entry name" value="7TM_transglut"/>
</dbReference>
<comment type="similarity">
    <text evidence="1">Belongs to the D-alanine--D-alanine ligase family.</text>
</comment>
<dbReference type="PROSITE" id="PS50975">
    <property type="entry name" value="ATP_GRASP"/>
    <property type="match status" value="1"/>
</dbReference>
<accession>A0A6H9GLJ5</accession>
<feature type="transmembrane region" description="Helical" evidence="4">
    <location>
        <begin position="66"/>
        <end position="86"/>
    </location>
</feature>
<evidence type="ECO:0000256" key="4">
    <source>
        <dbReference type="SAM" id="Phobius"/>
    </source>
</evidence>
<proteinExistence type="inferred from homology"/>
<evidence type="ECO:0000259" key="5">
    <source>
        <dbReference type="PROSITE" id="PS50975"/>
    </source>
</evidence>
<name>A0A6H9GLJ5_MICAE</name>
<dbReference type="AlphaFoldDB" id="A0A6H9GLJ5"/>
<feature type="transmembrane region" description="Helical" evidence="4">
    <location>
        <begin position="193"/>
        <end position="215"/>
    </location>
</feature>
<dbReference type="GO" id="GO:0008716">
    <property type="term" value="F:D-alanine-D-alanine ligase activity"/>
    <property type="evidence" value="ECO:0007669"/>
    <property type="project" value="InterPro"/>
</dbReference>
<dbReference type="InterPro" id="IPR011761">
    <property type="entry name" value="ATP-grasp"/>
</dbReference>
<feature type="transmembrane region" description="Helical" evidence="4">
    <location>
        <begin position="163"/>
        <end position="187"/>
    </location>
</feature>
<sequence>MPDTGSTDLSTPIIQATTMPDSRLRCKDYLSTIDLMVLTLITILSLTAFIARILPTPGLNIPASALLAPLMSLGHFLNAVVTLEWVPTLQRHAVIYVMLLPTAALLITLARLTFGLRVLGFRSVLIAVGFQEVGLGPSLLIIAVVVGVIAAMRPWMRRIRLPLYARISLILAITAGIQIFFLMVGSWQRSHMIFNLAFFPVIILAMMAEGIAGTLDQSRPATAAWRLTWTLALALVLFGLMNFGPFLKLLLRAPELMILQIVAIVLIAEFLDFRLLQDWQNRATALISHFKSDSLPLPIQNRKKRVAVVRNKTSYGTIGRLGPQAKEGERNASLQHLIDALREQGYAVKMFEGDMTLLRELRKFLPPHPRTGAPGGVVLNMSNGIQGVGRPVHVPSLLEMAGVAYAGPDPLALSILCDRFTFLSRLRAYGLPVPDFRLIIHWRREPPDLPFPMVLRAYDTINDAKFIVRTLDEYSGALSHLITVQSRGILCEAWLEGTSISLGVLGNERLRCLPIASLIPRSQHLECPAPIESQHVPRYRSIAFRAFRSIGCRDFARVDMVVDRQGQAHVVGVYNNTILEKRGAMAIMAHAAGLSWPQLAGTIVELASARCGVDWAGTSQVTVATTSTAKSVITGTSCQNFRTIINTSGNE</sequence>
<keyword evidence="3" id="KW-0547">Nucleotide-binding</keyword>
<keyword evidence="4" id="KW-1133">Transmembrane helix</keyword>
<protein>
    <submittedName>
        <fullName evidence="6">D-alanine--D-alanine ligase B</fullName>
    </submittedName>
</protein>
<dbReference type="EMBL" id="BJCH01000039">
    <property type="protein sequence ID" value="GCL47276.1"/>
    <property type="molecule type" value="Genomic_DNA"/>
</dbReference>
<comment type="caution">
    <text evidence="6">The sequence shown here is derived from an EMBL/GenBank/DDBJ whole genome shotgun (WGS) entry which is preliminary data.</text>
</comment>
<gene>
    <name evidence="6" type="primary">ddlB</name>
    <name evidence="6" type="ORF">NIES3787_29820</name>
</gene>
<dbReference type="Pfam" id="PF07478">
    <property type="entry name" value="Dala_Dala_lig_C"/>
    <property type="match status" value="1"/>
</dbReference>
<feature type="domain" description="ATP-grasp" evidence="5">
    <location>
        <begin position="423"/>
        <end position="605"/>
    </location>
</feature>
<feature type="transmembrane region" description="Helical" evidence="4">
    <location>
        <begin position="33"/>
        <end position="54"/>
    </location>
</feature>
<dbReference type="InterPro" id="IPR013815">
    <property type="entry name" value="ATP_grasp_subdomain_1"/>
</dbReference>
<dbReference type="Proteomes" id="UP000438874">
    <property type="component" value="Unassembled WGS sequence"/>
</dbReference>
<evidence type="ECO:0000313" key="7">
    <source>
        <dbReference type="Proteomes" id="UP000438874"/>
    </source>
</evidence>
<organism evidence="6 7">
    <name type="scientific">Microcystis aeruginosa NIES-3787</name>
    <dbReference type="NCBI Taxonomy" id="2517782"/>
    <lineage>
        <taxon>Bacteria</taxon>
        <taxon>Bacillati</taxon>
        <taxon>Cyanobacteriota</taxon>
        <taxon>Cyanophyceae</taxon>
        <taxon>Oscillatoriophycideae</taxon>
        <taxon>Chroococcales</taxon>
        <taxon>Microcystaceae</taxon>
        <taxon>Microcystis</taxon>
    </lineage>
</organism>
<dbReference type="Pfam" id="PF14402">
    <property type="entry name" value="7TM_transglut"/>
    <property type="match status" value="1"/>
</dbReference>
<evidence type="ECO:0000256" key="3">
    <source>
        <dbReference type="PROSITE-ProRule" id="PRU00409"/>
    </source>
</evidence>
<dbReference type="GO" id="GO:0005524">
    <property type="term" value="F:ATP binding"/>
    <property type="evidence" value="ECO:0007669"/>
    <property type="project" value="UniProtKB-UniRule"/>
</dbReference>
<keyword evidence="3" id="KW-0067">ATP-binding</keyword>
<feature type="transmembrane region" description="Helical" evidence="4">
    <location>
        <begin position="134"/>
        <end position="151"/>
    </location>
</feature>
<evidence type="ECO:0000313" key="6">
    <source>
        <dbReference type="EMBL" id="GCL47276.1"/>
    </source>
</evidence>
<evidence type="ECO:0000256" key="1">
    <source>
        <dbReference type="ARBA" id="ARBA00010871"/>
    </source>
</evidence>
<dbReference type="PANTHER" id="PTHR23132">
    <property type="entry name" value="D-ALANINE--D-ALANINE LIGASE"/>
    <property type="match status" value="1"/>
</dbReference>
<dbReference type="Gene3D" id="3.30.470.20">
    <property type="entry name" value="ATP-grasp fold, B domain"/>
    <property type="match status" value="1"/>
</dbReference>
<dbReference type="GO" id="GO:0046872">
    <property type="term" value="F:metal ion binding"/>
    <property type="evidence" value="ECO:0007669"/>
    <property type="project" value="InterPro"/>
</dbReference>
<dbReference type="InterPro" id="IPR011095">
    <property type="entry name" value="Dala_Dala_lig_C"/>
</dbReference>
<keyword evidence="4" id="KW-0472">Membrane</keyword>
<keyword evidence="4" id="KW-0812">Transmembrane</keyword>
<dbReference type="PANTHER" id="PTHR23132:SF23">
    <property type="entry name" value="D-ALANINE--D-ALANINE LIGASE B"/>
    <property type="match status" value="1"/>
</dbReference>